<sequence>MLHVNYRLLTLRCLLTLAVALFVCGLAAGEPIRSHHAARTLEIYRHIVEVDTPKAAFYGAFDHYSIVLKTLAGRAD</sequence>
<dbReference type="EMBL" id="QRAN01000011">
    <property type="protein sequence ID" value="RLQ21666.1"/>
    <property type="molecule type" value="Genomic_DNA"/>
</dbReference>
<keyword evidence="2" id="KW-1185">Reference proteome</keyword>
<gene>
    <name evidence="1" type="ORF">DWB85_11670</name>
</gene>
<dbReference type="AlphaFoldDB" id="A0A3L7DWZ6"/>
<comment type="caution">
    <text evidence="1">The sequence shown here is derived from an EMBL/GenBank/DDBJ whole genome shotgun (WGS) entry which is preliminary data.</text>
</comment>
<accession>A0A3L7DWZ6</accession>
<evidence type="ECO:0000313" key="2">
    <source>
        <dbReference type="Proteomes" id="UP000265509"/>
    </source>
</evidence>
<dbReference type="Proteomes" id="UP000265509">
    <property type="component" value="Unassembled WGS sequence"/>
</dbReference>
<protein>
    <submittedName>
        <fullName evidence="1">Uncharacterized protein</fullName>
    </submittedName>
</protein>
<evidence type="ECO:0000313" key="1">
    <source>
        <dbReference type="EMBL" id="RLQ21666.1"/>
    </source>
</evidence>
<proteinExistence type="predicted"/>
<name>A0A3L7DWZ6_9GAMM</name>
<reference evidence="1 2" key="1">
    <citation type="submission" date="2018-07" db="EMBL/GenBank/DDBJ databases">
        <title>Halioglobus sp. genome submission.</title>
        <authorList>
            <person name="Ye M.-Q."/>
            <person name="Du Z.-J."/>
        </authorList>
    </citation>
    <scope>NUCLEOTIDE SEQUENCE [LARGE SCALE GENOMIC DNA]</scope>
    <source>
        <strain evidence="1 2">U0301</strain>
    </source>
</reference>
<organism evidence="1 2">
    <name type="scientific">Seongchinamella sediminis</name>
    <dbReference type="NCBI Taxonomy" id="2283635"/>
    <lineage>
        <taxon>Bacteria</taxon>
        <taxon>Pseudomonadati</taxon>
        <taxon>Pseudomonadota</taxon>
        <taxon>Gammaproteobacteria</taxon>
        <taxon>Cellvibrionales</taxon>
        <taxon>Halieaceae</taxon>
        <taxon>Seongchinamella</taxon>
    </lineage>
</organism>